<name>A0A212IXW1_9FIRM</name>
<protein>
    <recommendedName>
        <fullName evidence="1">DRTGG domain-containing protein</fullName>
    </recommendedName>
</protein>
<dbReference type="AlphaFoldDB" id="A0A212IXW1"/>
<dbReference type="Gene3D" id="3.40.1390.20">
    <property type="entry name" value="HprK N-terminal domain-like"/>
    <property type="match status" value="1"/>
</dbReference>
<sequence>MTVKELATALSLTEFTLPRPDAEISGGYAGDLLSWVMGRAQSGDCWVTIMSNVNVAAVALMADVACVLLSEGVTPDPQLLDKAATQEVNLLGSPGSTFQLSAEVQALLRLSAPF</sequence>
<dbReference type="InterPro" id="IPR028979">
    <property type="entry name" value="Ser_kin/Pase_Hpr-like_N_sf"/>
</dbReference>
<proteinExistence type="predicted"/>
<dbReference type="SUPFAM" id="SSF75138">
    <property type="entry name" value="HprK N-terminal domain-like"/>
    <property type="match status" value="1"/>
</dbReference>
<evidence type="ECO:0000259" key="1">
    <source>
        <dbReference type="Pfam" id="PF07085"/>
    </source>
</evidence>
<evidence type="ECO:0000313" key="2">
    <source>
        <dbReference type="EMBL" id="SBV92059.1"/>
    </source>
</evidence>
<gene>
    <name evidence="2" type="ORF">KL86CLO1_10199</name>
</gene>
<dbReference type="EMBL" id="FLUN01000001">
    <property type="protein sequence ID" value="SBV92059.1"/>
    <property type="molecule type" value="Genomic_DNA"/>
</dbReference>
<organism evidence="2">
    <name type="scientific">uncultured Eubacteriales bacterium</name>
    <dbReference type="NCBI Taxonomy" id="172733"/>
    <lineage>
        <taxon>Bacteria</taxon>
        <taxon>Bacillati</taxon>
        <taxon>Bacillota</taxon>
        <taxon>Clostridia</taxon>
        <taxon>Eubacteriales</taxon>
        <taxon>environmental samples</taxon>
    </lineage>
</organism>
<dbReference type="Pfam" id="PF07085">
    <property type="entry name" value="DRTGG"/>
    <property type="match status" value="1"/>
</dbReference>
<dbReference type="InterPro" id="IPR010766">
    <property type="entry name" value="DRTGG"/>
</dbReference>
<accession>A0A212IXW1</accession>
<feature type="domain" description="DRTGG" evidence="1">
    <location>
        <begin position="42"/>
        <end position="106"/>
    </location>
</feature>
<reference evidence="2" key="1">
    <citation type="submission" date="2016-04" db="EMBL/GenBank/DDBJ databases">
        <authorList>
            <person name="Evans L.H."/>
            <person name="Alamgir A."/>
            <person name="Owens N."/>
            <person name="Weber N.D."/>
            <person name="Virtaneva K."/>
            <person name="Barbian K."/>
            <person name="Babar A."/>
            <person name="Rosenke K."/>
        </authorList>
    </citation>
    <scope>NUCLEOTIDE SEQUENCE</scope>
    <source>
        <strain evidence="2">86</strain>
    </source>
</reference>